<proteinExistence type="predicted"/>
<dbReference type="EMBL" id="BPVZ01000007">
    <property type="protein sequence ID" value="GKU93684.1"/>
    <property type="molecule type" value="Genomic_DNA"/>
</dbReference>
<evidence type="ECO:0000313" key="1">
    <source>
        <dbReference type="EMBL" id="GKU93684.1"/>
    </source>
</evidence>
<organism evidence="1 2">
    <name type="scientific">Rubroshorea leprosula</name>
    <dbReference type="NCBI Taxonomy" id="152421"/>
    <lineage>
        <taxon>Eukaryota</taxon>
        <taxon>Viridiplantae</taxon>
        <taxon>Streptophyta</taxon>
        <taxon>Embryophyta</taxon>
        <taxon>Tracheophyta</taxon>
        <taxon>Spermatophyta</taxon>
        <taxon>Magnoliopsida</taxon>
        <taxon>eudicotyledons</taxon>
        <taxon>Gunneridae</taxon>
        <taxon>Pentapetalae</taxon>
        <taxon>rosids</taxon>
        <taxon>malvids</taxon>
        <taxon>Malvales</taxon>
        <taxon>Dipterocarpaceae</taxon>
        <taxon>Rubroshorea</taxon>
    </lineage>
</organism>
<comment type="caution">
    <text evidence="1">The sequence shown here is derived from an EMBL/GenBank/DDBJ whole genome shotgun (WGS) entry which is preliminary data.</text>
</comment>
<keyword evidence="2" id="KW-1185">Reference proteome</keyword>
<sequence>MCHHKLLQSYSQLCVHFPHAPNCRFKASTHKASCSVES</sequence>
<evidence type="ECO:0000313" key="2">
    <source>
        <dbReference type="Proteomes" id="UP001054252"/>
    </source>
</evidence>
<dbReference type="AlphaFoldDB" id="A0AAV5I8N6"/>
<gene>
    <name evidence="1" type="ORF">SLEP1_g7258</name>
</gene>
<name>A0AAV5I8N6_9ROSI</name>
<reference evidence="1 2" key="1">
    <citation type="journal article" date="2021" name="Commun. Biol.">
        <title>The genome of Shorea leprosula (Dipterocarpaceae) highlights the ecological relevance of drought in aseasonal tropical rainforests.</title>
        <authorList>
            <person name="Ng K.K.S."/>
            <person name="Kobayashi M.J."/>
            <person name="Fawcett J.A."/>
            <person name="Hatakeyama M."/>
            <person name="Paape T."/>
            <person name="Ng C.H."/>
            <person name="Ang C.C."/>
            <person name="Tnah L.H."/>
            <person name="Lee C.T."/>
            <person name="Nishiyama T."/>
            <person name="Sese J."/>
            <person name="O'Brien M.J."/>
            <person name="Copetti D."/>
            <person name="Mohd Noor M.I."/>
            <person name="Ong R.C."/>
            <person name="Putra M."/>
            <person name="Sireger I.Z."/>
            <person name="Indrioko S."/>
            <person name="Kosugi Y."/>
            <person name="Izuno A."/>
            <person name="Isagi Y."/>
            <person name="Lee S.L."/>
            <person name="Shimizu K.K."/>
        </authorList>
    </citation>
    <scope>NUCLEOTIDE SEQUENCE [LARGE SCALE GENOMIC DNA]</scope>
    <source>
        <strain evidence="1">214</strain>
    </source>
</reference>
<protein>
    <submittedName>
        <fullName evidence="1">Uncharacterized protein</fullName>
    </submittedName>
</protein>
<dbReference type="Proteomes" id="UP001054252">
    <property type="component" value="Unassembled WGS sequence"/>
</dbReference>
<accession>A0AAV5I8N6</accession>